<dbReference type="PANTHER" id="PTHR13696">
    <property type="entry name" value="P-LOOP CONTAINING NUCLEOSIDE TRIPHOSPHATE HYDROLASE"/>
    <property type="match status" value="1"/>
</dbReference>
<dbReference type="InterPro" id="IPR027417">
    <property type="entry name" value="P-loop_NTPase"/>
</dbReference>
<dbReference type="EMBL" id="RBZY01000028">
    <property type="protein sequence ID" value="RWR18647.1"/>
    <property type="molecule type" value="Genomic_DNA"/>
</dbReference>
<feature type="domain" description="CobQ/CobB/MinD/ParA nucleotide binding" evidence="1">
    <location>
        <begin position="4"/>
        <end position="190"/>
    </location>
</feature>
<organism evidence="2 3">
    <name type="scientific">Microbacterium enclense</name>
    <dbReference type="NCBI Taxonomy" id="993073"/>
    <lineage>
        <taxon>Bacteria</taxon>
        <taxon>Bacillati</taxon>
        <taxon>Actinomycetota</taxon>
        <taxon>Actinomycetes</taxon>
        <taxon>Micrococcales</taxon>
        <taxon>Microbacteriaceae</taxon>
        <taxon>Microbacterium</taxon>
    </lineage>
</organism>
<dbReference type="Gene3D" id="3.40.50.300">
    <property type="entry name" value="P-loop containing nucleotide triphosphate hydrolases"/>
    <property type="match status" value="1"/>
</dbReference>
<dbReference type="SUPFAM" id="SSF52540">
    <property type="entry name" value="P-loop containing nucleoside triphosphate hydrolases"/>
    <property type="match status" value="1"/>
</dbReference>
<evidence type="ECO:0000313" key="2">
    <source>
        <dbReference type="EMBL" id="RWR18647.1"/>
    </source>
</evidence>
<evidence type="ECO:0000313" key="3">
    <source>
        <dbReference type="Proteomes" id="UP000285970"/>
    </source>
</evidence>
<protein>
    <submittedName>
        <fullName evidence="2">ParA family protein</fullName>
    </submittedName>
</protein>
<gene>
    <name evidence="2" type="ORF">D8Y23_08985</name>
</gene>
<dbReference type="InterPro" id="IPR050678">
    <property type="entry name" value="DNA_Partitioning_ATPase"/>
</dbReference>
<accession>A0A3S4LYQ2</accession>
<dbReference type="AlphaFoldDB" id="A0A3S4LYQ2"/>
<evidence type="ECO:0000259" key="1">
    <source>
        <dbReference type="Pfam" id="PF01656"/>
    </source>
</evidence>
<proteinExistence type="predicted"/>
<dbReference type="CDD" id="cd02042">
    <property type="entry name" value="ParAB_family"/>
    <property type="match status" value="1"/>
</dbReference>
<dbReference type="OrthoDB" id="3173068at2"/>
<dbReference type="RefSeq" id="WP_108317200.1">
    <property type="nucleotide sequence ID" value="NZ_RBZY01000028.1"/>
</dbReference>
<name>A0A3S4LYQ2_9MICO</name>
<reference evidence="2 3" key="1">
    <citation type="journal article" date="2018" name="Front. Microbiol.">
        <title>Novel Insights Into Bacterial Dimethylsulfoniopropionate Catabolism in the East China Sea.</title>
        <authorList>
            <person name="Liu J."/>
            <person name="Liu J."/>
            <person name="Zhang S.H."/>
            <person name="Liang J."/>
            <person name="Lin H."/>
            <person name="Song D."/>
            <person name="Yang G.P."/>
            <person name="Todd J.D."/>
            <person name="Zhang X.H."/>
        </authorList>
    </citation>
    <scope>NUCLEOTIDE SEQUENCE [LARGE SCALE GENOMIC DNA]</scope>
    <source>
        <strain evidence="2 3">ZYFD042</strain>
    </source>
</reference>
<comment type="caution">
    <text evidence="2">The sequence shown here is derived from an EMBL/GenBank/DDBJ whole genome shotgun (WGS) entry which is preliminary data.</text>
</comment>
<dbReference type="Pfam" id="PF01656">
    <property type="entry name" value="CbiA"/>
    <property type="match status" value="1"/>
</dbReference>
<dbReference type="Proteomes" id="UP000285970">
    <property type="component" value="Unassembled WGS sequence"/>
</dbReference>
<dbReference type="PANTHER" id="PTHR13696:SF96">
    <property type="entry name" value="COBQ_COBB_MIND_PARA NUCLEOTIDE BINDING DOMAIN-CONTAINING PROTEIN"/>
    <property type="match status" value="1"/>
</dbReference>
<sequence>MKVIAVCGQKGGIGKTSVSMNLAAAMSKHSKILVMDVDPQGSTMFWAETADDVENELPFDTSPSTDPEALRHLKSLNEYDAIIVDTPGSLRDEDVLGAVLDLADFAILPITTSTLDFPAITRTLNEFVIPRGVPYKLLLNKVDTRRGQKRLDGWKQAIDEGEFVADRIGVPRFNHHIRLSSTVEDMPMEGKVVTQYTDTRANQNAIFDYTAVALELTAQWYEEAKVN</sequence>
<dbReference type="InterPro" id="IPR002586">
    <property type="entry name" value="CobQ/CobB/MinD/ParA_Nub-bd_dom"/>
</dbReference>